<dbReference type="EMBL" id="AEWV01000022">
    <property type="protein sequence ID" value="EGC17151.1"/>
    <property type="molecule type" value="Genomic_DNA"/>
</dbReference>
<keyword evidence="1" id="KW-0812">Transmembrane</keyword>
<keyword evidence="3" id="KW-1185">Reference proteome</keyword>
<dbReference type="STRING" id="888741.HMPREF9098_1406"/>
<feature type="transmembrane region" description="Helical" evidence="1">
    <location>
        <begin position="29"/>
        <end position="48"/>
    </location>
</feature>
<evidence type="ECO:0000313" key="2">
    <source>
        <dbReference type="EMBL" id="EGC17151.1"/>
    </source>
</evidence>
<evidence type="ECO:0000313" key="3">
    <source>
        <dbReference type="Proteomes" id="UP000004088"/>
    </source>
</evidence>
<keyword evidence="1" id="KW-0472">Membrane</keyword>
<dbReference type="Proteomes" id="UP000004088">
    <property type="component" value="Unassembled WGS sequence"/>
</dbReference>
<dbReference type="HOGENOM" id="CLU_2046507_0_0_4"/>
<gene>
    <name evidence="2" type="ORF">HMPREF9098_1406</name>
</gene>
<dbReference type="AlphaFoldDB" id="F0EZX2"/>
<reference evidence="2 3" key="1">
    <citation type="submission" date="2011-01" db="EMBL/GenBank/DDBJ databases">
        <authorList>
            <person name="Muzny D."/>
            <person name="Qin X."/>
            <person name="Deng J."/>
            <person name="Jiang H."/>
            <person name="Liu Y."/>
            <person name="Qu J."/>
            <person name="Song X.-Z."/>
            <person name="Zhang L."/>
            <person name="Thornton R."/>
            <person name="Coyle M."/>
            <person name="Francisco L."/>
            <person name="Jackson L."/>
            <person name="Javaid M."/>
            <person name="Korchina V."/>
            <person name="Kovar C."/>
            <person name="Mata R."/>
            <person name="Mathew T."/>
            <person name="Ngo R."/>
            <person name="Nguyen L."/>
            <person name="Nguyen N."/>
            <person name="Okwuonu G."/>
            <person name="Ongeri F."/>
            <person name="Pham C."/>
            <person name="Simmons D."/>
            <person name="Wilczek-Boney K."/>
            <person name="Hale W."/>
            <person name="Jakkamsetti A."/>
            <person name="Pham P."/>
            <person name="Ruth R."/>
            <person name="San Lucas F."/>
            <person name="Warren J."/>
            <person name="Zhang J."/>
            <person name="Zhao Z."/>
            <person name="Zhou C."/>
            <person name="Zhu D."/>
            <person name="Lee S."/>
            <person name="Bess C."/>
            <person name="Blankenburg K."/>
            <person name="Forbes L."/>
            <person name="Fu Q."/>
            <person name="Gubbala S."/>
            <person name="Hirani K."/>
            <person name="Jayaseelan J.C."/>
            <person name="Lara F."/>
            <person name="Munidasa M."/>
            <person name="Palculict T."/>
            <person name="Patil S."/>
            <person name="Pu L.-L."/>
            <person name="Saada N."/>
            <person name="Tang L."/>
            <person name="Weissenberger G."/>
            <person name="Zhu Y."/>
            <person name="Hemphill L."/>
            <person name="Shang Y."/>
            <person name="Youmans B."/>
            <person name="Ayvaz T."/>
            <person name="Ross M."/>
            <person name="Santibanez J."/>
            <person name="Aqrawi P."/>
            <person name="Gross S."/>
            <person name="Joshi V."/>
            <person name="Fowler G."/>
            <person name="Nazareth L."/>
            <person name="Reid J."/>
            <person name="Worley K."/>
            <person name="Petrosino J."/>
            <person name="Highlander S."/>
            <person name="Gibbs R."/>
        </authorList>
    </citation>
    <scope>NUCLEOTIDE SEQUENCE [LARGE SCALE GENOMIC DNA]</scope>
    <source>
        <strain evidence="2 3">ATCC 33394</strain>
    </source>
</reference>
<evidence type="ECO:0000256" key="1">
    <source>
        <dbReference type="SAM" id="Phobius"/>
    </source>
</evidence>
<sequence>MAAVVLAAAWPISVYTAYGWEAALVYAPIAAAVYVMLLNALVMPLLGIHSARNDHPPRRYSGIALVAEICFVVHHQAGKFLQDRLPENVPLVPLWLGLPLAVAAYMLVPGWIRRFASRRE</sequence>
<keyword evidence="1" id="KW-1133">Transmembrane helix</keyword>
<comment type="caution">
    <text evidence="2">The sequence shown here is derived from an EMBL/GenBank/DDBJ whole genome shotgun (WGS) entry which is preliminary data.</text>
</comment>
<feature type="transmembrane region" description="Helical" evidence="1">
    <location>
        <begin position="92"/>
        <end position="112"/>
    </location>
</feature>
<proteinExistence type="predicted"/>
<accession>F0EZX2</accession>
<protein>
    <submittedName>
        <fullName evidence="2">Uncharacterized protein</fullName>
    </submittedName>
</protein>
<name>F0EZX2_9NEIS</name>
<organism evidence="2 3">
    <name type="scientific">Kingella denitrificans ATCC 33394</name>
    <dbReference type="NCBI Taxonomy" id="888741"/>
    <lineage>
        <taxon>Bacteria</taxon>
        <taxon>Pseudomonadati</taxon>
        <taxon>Pseudomonadota</taxon>
        <taxon>Betaproteobacteria</taxon>
        <taxon>Neisseriales</taxon>
        <taxon>Neisseriaceae</taxon>
        <taxon>Kingella</taxon>
    </lineage>
</organism>
<feature type="transmembrane region" description="Helical" evidence="1">
    <location>
        <begin position="60"/>
        <end position="77"/>
    </location>
</feature>